<dbReference type="Gene3D" id="3.40.50.450">
    <property type="match status" value="1"/>
</dbReference>
<dbReference type="Gene3D" id="1.10.10.10">
    <property type="entry name" value="Winged helix-like DNA-binding domain superfamily/Winged helix DNA-binding domain"/>
    <property type="match status" value="1"/>
</dbReference>
<reference evidence="4 5" key="1">
    <citation type="submission" date="2015-08" db="EMBL/GenBank/DDBJ databases">
        <authorList>
            <person name="Babu N.S."/>
            <person name="Beckwith C.J."/>
            <person name="Beseler K.G."/>
            <person name="Brison A."/>
            <person name="Carone J.V."/>
            <person name="Caskin T.P."/>
            <person name="Diamond M."/>
            <person name="Durham M.E."/>
            <person name="Foxe J.M."/>
            <person name="Go M."/>
            <person name="Henderson B.A."/>
            <person name="Jones I.B."/>
            <person name="McGettigan J.A."/>
            <person name="Micheletti S.J."/>
            <person name="Nasrallah M.E."/>
            <person name="Ortiz D."/>
            <person name="Piller C.R."/>
            <person name="Privatt S.R."/>
            <person name="Schneider S.L."/>
            <person name="Sharp S."/>
            <person name="Smith T.C."/>
            <person name="Stanton J.D."/>
            <person name="Ullery H.E."/>
            <person name="Wilson R.J."/>
            <person name="Serrano M.G."/>
            <person name="Buck G."/>
            <person name="Lee V."/>
            <person name="Wang Y."/>
            <person name="Carvalho R."/>
            <person name="Voegtly L."/>
            <person name="Shi R."/>
            <person name="Duckworth R."/>
            <person name="Johnson A."/>
            <person name="Loviza R."/>
            <person name="Walstead R."/>
            <person name="Shah Z."/>
            <person name="Kiflezghi M."/>
            <person name="Wade K."/>
            <person name="Ball S.L."/>
            <person name="Bradley K.W."/>
            <person name="Asai D.J."/>
            <person name="Bowman C.A."/>
            <person name="Russell D.A."/>
            <person name="Pope W.H."/>
            <person name="Jacobs-Sera D."/>
            <person name="Hendrix R.W."/>
            <person name="Hatfull G.F."/>
        </authorList>
    </citation>
    <scope>NUCLEOTIDE SEQUENCE [LARGE SCALE GENOMIC DNA]</scope>
    <source>
        <strain evidence="4 5">DSM 27648</strain>
    </source>
</reference>
<feature type="domain" description="DprA winged helix" evidence="3">
    <location>
        <begin position="247"/>
        <end position="301"/>
    </location>
</feature>
<dbReference type="GO" id="GO:0009294">
    <property type="term" value="P:DNA-mediated transformation"/>
    <property type="evidence" value="ECO:0007669"/>
    <property type="project" value="InterPro"/>
</dbReference>
<protein>
    <submittedName>
        <fullName evidence="4">Rossmann fold nucleotide-binding protein Smf</fullName>
    </submittedName>
</protein>
<evidence type="ECO:0000259" key="2">
    <source>
        <dbReference type="Pfam" id="PF02481"/>
    </source>
</evidence>
<dbReference type="PATRIC" id="fig|1391654.3.peg.10252"/>
<sequence>MKLTPADEAYPEALRELPAQPHLTVTGPLDAKRVIAVVGSRQPLEDMRAFAHTLAGKLARAGATVVSGGAVGIDAAAHQGALDAGGATWVVCGTGKNHVYPPEHGPLFDTIARSDGSRVIWPFADEVEPSRPNFRHRNGVLVALAEAVIVVQSRLQSGSRNAAAWARSLKRPTWVVLGLPYGPYLDACAGSWADHKLGARVLGNMDELFKELDLVPDDPQQARQKRARRKKAPAQLGPVGPELPLFAPRLSTDEKQVISVLSLAPKHVDEIVDLAGLGVSSTVTALLTLSMKDVVVEGPDGFFRRKKAR</sequence>
<evidence type="ECO:0000313" key="5">
    <source>
        <dbReference type="Proteomes" id="UP000064967"/>
    </source>
</evidence>
<dbReference type="SUPFAM" id="SSF102405">
    <property type="entry name" value="MCP/YpsA-like"/>
    <property type="match status" value="1"/>
</dbReference>
<dbReference type="InterPro" id="IPR036388">
    <property type="entry name" value="WH-like_DNA-bd_sf"/>
</dbReference>
<dbReference type="InterPro" id="IPR003488">
    <property type="entry name" value="DprA"/>
</dbReference>
<dbReference type="AlphaFoldDB" id="A0A0K1QCK0"/>
<dbReference type="RefSeq" id="WP_169928454.1">
    <property type="nucleotide sequence ID" value="NZ_CP012333.1"/>
</dbReference>
<dbReference type="KEGG" id="llu:AKJ09_10116"/>
<comment type="similarity">
    <text evidence="1">Belongs to the DprA/Smf family.</text>
</comment>
<proteinExistence type="inferred from homology"/>
<dbReference type="PANTHER" id="PTHR43022:SF1">
    <property type="entry name" value="PROTEIN SMF"/>
    <property type="match status" value="1"/>
</dbReference>
<evidence type="ECO:0000256" key="1">
    <source>
        <dbReference type="ARBA" id="ARBA00006525"/>
    </source>
</evidence>
<accession>A0A0K1QCK0</accession>
<dbReference type="Pfam" id="PF02481">
    <property type="entry name" value="DNA_processg_A"/>
    <property type="match status" value="1"/>
</dbReference>
<dbReference type="EMBL" id="CP012333">
    <property type="protein sequence ID" value="AKV03453.1"/>
    <property type="molecule type" value="Genomic_DNA"/>
</dbReference>
<dbReference type="Pfam" id="PF17782">
    <property type="entry name" value="WHD_DprA"/>
    <property type="match status" value="1"/>
</dbReference>
<name>A0A0K1QCK0_9BACT</name>
<evidence type="ECO:0000259" key="3">
    <source>
        <dbReference type="Pfam" id="PF17782"/>
    </source>
</evidence>
<dbReference type="InterPro" id="IPR057666">
    <property type="entry name" value="DrpA_SLOG"/>
</dbReference>
<dbReference type="Proteomes" id="UP000064967">
    <property type="component" value="Chromosome"/>
</dbReference>
<evidence type="ECO:0000313" key="4">
    <source>
        <dbReference type="EMBL" id="AKV03453.1"/>
    </source>
</evidence>
<dbReference type="InterPro" id="IPR041614">
    <property type="entry name" value="DprA_WH"/>
</dbReference>
<organism evidence="4 5">
    <name type="scientific">Labilithrix luteola</name>
    <dbReference type="NCBI Taxonomy" id="1391654"/>
    <lineage>
        <taxon>Bacteria</taxon>
        <taxon>Pseudomonadati</taxon>
        <taxon>Myxococcota</taxon>
        <taxon>Polyangia</taxon>
        <taxon>Polyangiales</taxon>
        <taxon>Labilitrichaceae</taxon>
        <taxon>Labilithrix</taxon>
    </lineage>
</organism>
<feature type="domain" description="Smf/DprA SLOG" evidence="2">
    <location>
        <begin position="3"/>
        <end position="212"/>
    </location>
</feature>
<keyword evidence="5" id="KW-1185">Reference proteome</keyword>
<dbReference type="STRING" id="1391654.AKJ09_10116"/>
<dbReference type="PANTHER" id="PTHR43022">
    <property type="entry name" value="PROTEIN SMF"/>
    <property type="match status" value="1"/>
</dbReference>
<gene>
    <name evidence="4" type="ORF">AKJ09_10116</name>
</gene>